<gene>
    <name evidence="1" type="ORF">BKA15_001463</name>
</gene>
<dbReference type="RefSeq" id="WP_246322284.1">
    <property type="nucleotide sequence ID" value="NZ_JACCBU010000001.1"/>
</dbReference>
<proteinExistence type="predicted"/>
<sequence>MEELRMSRVLSTEEAKSAIRQIQAIVTGGLTDQISQLDTQGQKLSQPDNWDGPLAATFRSSTWPETKAALDKAKQELDDLRGQLEKISTNIFSAGGGS</sequence>
<keyword evidence="2" id="KW-1185">Reference proteome</keyword>
<evidence type="ECO:0000313" key="1">
    <source>
        <dbReference type="EMBL" id="NYE70134.1"/>
    </source>
</evidence>
<reference evidence="1 2" key="1">
    <citation type="submission" date="2020-07" db="EMBL/GenBank/DDBJ databases">
        <title>Sequencing the genomes of 1000 actinobacteria strains.</title>
        <authorList>
            <person name="Klenk H.-P."/>
        </authorList>
    </citation>
    <scope>NUCLEOTIDE SEQUENCE [LARGE SCALE GENOMIC DNA]</scope>
    <source>
        <strain evidence="1 2">DSM 22083</strain>
    </source>
</reference>
<evidence type="ECO:0000313" key="2">
    <source>
        <dbReference type="Proteomes" id="UP000569914"/>
    </source>
</evidence>
<dbReference type="Proteomes" id="UP000569914">
    <property type="component" value="Unassembled WGS sequence"/>
</dbReference>
<accession>A0A7Y9I4K2</accession>
<dbReference type="Gene3D" id="1.10.287.1060">
    <property type="entry name" value="ESAT-6-like"/>
    <property type="match status" value="1"/>
</dbReference>
<name>A0A7Y9I4K2_9ACTN</name>
<organism evidence="1 2">
    <name type="scientific">Microlunatus parietis</name>
    <dbReference type="NCBI Taxonomy" id="682979"/>
    <lineage>
        <taxon>Bacteria</taxon>
        <taxon>Bacillati</taxon>
        <taxon>Actinomycetota</taxon>
        <taxon>Actinomycetes</taxon>
        <taxon>Propionibacteriales</taxon>
        <taxon>Propionibacteriaceae</taxon>
        <taxon>Microlunatus</taxon>
    </lineage>
</organism>
<protein>
    <submittedName>
        <fullName evidence="1">Uncharacterized protein YukE</fullName>
    </submittedName>
</protein>
<dbReference type="AlphaFoldDB" id="A0A7Y9I4K2"/>
<comment type="caution">
    <text evidence="1">The sequence shown here is derived from an EMBL/GenBank/DDBJ whole genome shotgun (WGS) entry which is preliminary data.</text>
</comment>
<dbReference type="EMBL" id="JACCBU010000001">
    <property type="protein sequence ID" value="NYE70134.1"/>
    <property type="molecule type" value="Genomic_DNA"/>
</dbReference>